<reference evidence="1" key="2">
    <citation type="submission" date="2022-01" db="EMBL/GenBank/DDBJ databases">
        <authorList>
            <person name="Yamashiro T."/>
            <person name="Shiraishi A."/>
            <person name="Satake H."/>
            <person name="Nakayama K."/>
        </authorList>
    </citation>
    <scope>NUCLEOTIDE SEQUENCE</scope>
</reference>
<accession>A0ABQ5GNP9</accession>
<evidence type="ECO:0000313" key="2">
    <source>
        <dbReference type="Proteomes" id="UP001151760"/>
    </source>
</evidence>
<evidence type="ECO:0000313" key="1">
    <source>
        <dbReference type="EMBL" id="GJT77178.1"/>
    </source>
</evidence>
<gene>
    <name evidence="1" type="ORF">Tco_1043903</name>
</gene>
<organism evidence="1 2">
    <name type="scientific">Tanacetum coccineum</name>
    <dbReference type="NCBI Taxonomy" id="301880"/>
    <lineage>
        <taxon>Eukaryota</taxon>
        <taxon>Viridiplantae</taxon>
        <taxon>Streptophyta</taxon>
        <taxon>Embryophyta</taxon>
        <taxon>Tracheophyta</taxon>
        <taxon>Spermatophyta</taxon>
        <taxon>Magnoliopsida</taxon>
        <taxon>eudicotyledons</taxon>
        <taxon>Gunneridae</taxon>
        <taxon>Pentapetalae</taxon>
        <taxon>asterids</taxon>
        <taxon>campanulids</taxon>
        <taxon>Asterales</taxon>
        <taxon>Asteraceae</taxon>
        <taxon>Asteroideae</taxon>
        <taxon>Anthemideae</taxon>
        <taxon>Anthemidinae</taxon>
        <taxon>Tanacetum</taxon>
    </lineage>
</organism>
<proteinExistence type="predicted"/>
<comment type="caution">
    <text evidence="1">The sequence shown here is derived from an EMBL/GenBank/DDBJ whole genome shotgun (WGS) entry which is preliminary data.</text>
</comment>
<name>A0ABQ5GNP9_9ASTR</name>
<dbReference type="EMBL" id="BQNB010018689">
    <property type="protein sequence ID" value="GJT77178.1"/>
    <property type="molecule type" value="Genomic_DNA"/>
</dbReference>
<keyword evidence="2" id="KW-1185">Reference proteome</keyword>
<dbReference type="Proteomes" id="UP001151760">
    <property type="component" value="Unassembled WGS sequence"/>
</dbReference>
<protein>
    <submittedName>
        <fullName evidence="1">Uncharacterized protein</fullName>
    </submittedName>
</protein>
<reference evidence="1" key="1">
    <citation type="journal article" date="2022" name="Int. J. Mol. Sci.">
        <title>Draft Genome of Tanacetum Coccineum: Genomic Comparison of Closely Related Tanacetum-Family Plants.</title>
        <authorList>
            <person name="Yamashiro T."/>
            <person name="Shiraishi A."/>
            <person name="Nakayama K."/>
            <person name="Satake H."/>
        </authorList>
    </citation>
    <scope>NUCLEOTIDE SEQUENCE</scope>
</reference>
<sequence>MGYEGILLGWYDGKEWDVDCRRCLGSLVGGVGIGDKLDIISLWKYGWKWGYEFGDWVWGSGIEVGVGRVLGDGGKVHQGACGLITTGEGCLLFGLTAAGALGSVVINPNKGAVKLSQPPGVGLAVDSRGKGFSGFVYYHRAFGYVFKQPTRVFDVGLGCNKRSRVVGLAIGAAGGQGLFEVCLITHKGAYGLTASTSAFGCPSAGVSPR</sequence>